<dbReference type="STRING" id="542762.A0A4S4D093"/>
<proteinExistence type="predicted"/>
<evidence type="ECO:0000256" key="1">
    <source>
        <dbReference type="SAM" id="Phobius"/>
    </source>
</evidence>
<sequence>MLWYGHIKKERPVEAFKITIPPNENAAEQLLTLQEATTQVESLIQAGNITLLKVRALLFAALPQATDGIAFLLVFVSVLLAIVPLRHLTLLVFLESFTREMPLRKASSDRWLRRIREWWVRIPAAPVLLIKADDKKRK</sequence>
<keyword evidence="3" id="KW-1185">Reference proteome</keyword>
<gene>
    <name evidence="2" type="ORF">TEA_016646</name>
</gene>
<keyword evidence="1" id="KW-0812">Transmembrane</keyword>
<dbReference type="PANTHER" id="PTHR31860:SF4">
    <property type="entry name" value="OS02G0637800 PROTEIN"/>
    <property type="match status" value="1"/>
</dbReference>
<feature type="transmembrane region" description="Helical" evidence="1">
    <location>
        <begin position="69"/>
        <end position="94"/>
    </location>
</feature>
<dbReference type="EMBL" id="SDRB02013216">
    <property type="protein sequence ID" value="THF95604.1"/>
    <property type="molecule type" value="Genomic_DNA"/>
</dbReference>
<dbReference type="InterPro" id="IPR006927">
    <property type="entry name" value="DUF639"/>
</dbReference>
<protein>
    <submittedName>
        <fullName evidence="2">Uncharacterized protein</fullName>
    </submittedName>
</protein>
<organism evidence="2 3">
    <name type="scientific">Camellia sinensis var. sinensis</name>
    <name type="common">China tea</name>
    <dbReference type="NCBI Taxonomy" id="542762"/>
    <lineage>
        <taxon>Eukaryota</taxon>
        <taxon>Viridiplantae</taxon>
        <taxon>Streptophyta</taxon>
        <taxon>Embryophyta</taxon>
        <taxon>Tracheophyta</taxon>
        <taxon>Spermatophyta</taxon>
        <taxon>Magnoliopsida</taxon>
        <taxon>eudicotyledons</taxon>
        <taxon>Gunneridae</taxon>
        <taxon>Pentapetalae</taxon>
        <taxon>asterids</taxon>
        <taxon>Ericales</taxon>
        <taxon>Theaceae</taxon>
        <taxon>Camellia</taxon>
    </lineage>
</organism>
<dbReference type="Pfam" id="PF04842">
    <property type="entry name" value="DUF639"/>
    <property type="match status" value="1"/>
</dbReference>
<reference evidence="2 3" key="1">
    <citation type="journal article" date="2018" name="Proc. Natl. Acad. Sci. U.S.A.">
        <title>Draft genome sequence of Camellia sinensis var. sinensis provides insights into the evolution of the tea genome and tea quality.</title>
        <authorList>
            <person name="Wei C."/>
            <person name="Yang H."/>
            <person name="Wang S."/>
            <person name="Zhao J."/>
            <person name="Liu C."/>
            <person name="Gao L."/>
            <person name="Xia E."/>
            <person name="Lu Y."/>
            <person name="Tai Y."/>
            <person name="She G."/>
            <person name="Sun J."/>
            <person name="Cao H."/>
            <person name="Tong W."/>
            <person name="Gao Q."/>
            <person name="Li Y."/>
            <person name="Deng W."/>
            <person name="Jiang X."/>
            <person name="Wang W."/>
            <person name="Chen Q."/>
            <person name="Zhang S."/>
            <person name="Li H."/>
            <person name="Wu J."/>
            <person name="Wang P."/>
            <person name="Li P."/>
            <person name="Shi C."/>
            <person name="Zheng F."/>
            <person name="Jian J."/>
            <person name="Huang B."/>
            <person name="Shan D."/>
            <person name="Shi M."/>
            <person name="Fang C."/>
            <person name="Yue Y."/>
            <person name="Li F."/>
            <person name="Li D."/>
            <person name="Wei S."/>
            <person name="Han B."/>
            <person name="Jiang C."/>
            <person name="Yin Y."/>
            <person name="Xia T."/>
            <person name="Zhang Z."/>
            <person name="Bennetzen J.L."/>
            <person name="Zhao S."/>
            <person name="Wan X."/>
        </authorList>
    </citation>
    <scope>NUCLEOTIDE SEQUENCE [LARGE SCALE GENOMIC DNA]</scope>
    <source>
        <strain evidence="3">cv. Shuchazao</strain>
        <tissue evidence="2">Leaf</tissue>
    </source>
</reference>
<dbReference type="AlphaFoldDB" id="A0A4S4D093"/>
<keyword evidence="1" id="KW-0472">Membrane</keyword>
<name>A0A4S4D093_CAMSN</name>
<evidence type="ECO:0000313" key="3">
    <source>
        <dbReference type="Proteomes" id="UP000306102"/>
    </source>
</evidence>
<accession>A0A4S4D093</accession>
<keyword evidence="1" id="KW-1133">Transmembrane helix</keyword>
<comment type="caution">
    <text evidence="2">The sequence shown here is derived from an EMBL/GenBank/DDBJ whole genome shotgun (WGS) entry which is preliminary data.</text>
</comment>
<dbReference type="PANTHER" id="PTHR31860">
    <property type="entry name" value="HEAT-INDUCIBLE TRANSCRIPTION REPRESSOR (DUF639)-RELATED"/>
    <property type="match status" value="1"/>
</dbReference>
<dbReference type="Proteomes" id="UP000306102">
    <property type="component" value="Unassembled WGS sequence"/>
</dbReference>
<evidence type="ECO:0000313" key="2">
    <source>
        <dbReference type="EMBL" id="THF95604.1"/>
    </source>
</evidence>